<dbReference type="Proteomes" id="UP000728185">
    <property type="component" value="Unassembled WGS sequence"/>
</dbReference>
<feature type="signal peptide" evidence="1">
    <location>
        <begin position="1"/>
        <end position="21"/>
    </location>
</feature>
<feature type="chain" id="PRO_5034693824" evidence="1">
    <location>
        <begin position="22"/>
        <end position="263"/>
    </location>
</feature>
<dbReference type="GO" id="GO:0017178">
    <property type="term" value="F:diphthine-ammonia ligase activity"/>
    <property type="evidence" value="ECO:0007669"/>
    <property type="project" value="TreeGrafter"/>
</dbReference>
<organism evidence="2 3">
    <name type="scientific">Fasciolopsis buskii</name>
    <dbReference type="NCBI Taxonomy" id="27845"/>
    <lineage>
        <taxon>Eukaryota</taxon>
        <taxon>Metazoa</taxon>
        <taxon>Spiralia</taxon>
        <taxon>Lophotrochozoa</taxon>
        <taxon>Platyhelminthes</taxon>
        <taxon>Trematoda</taxon>
        <taxon>Digenea</taxon>
        <taxon>Plagiorchiida</taxon>
        <taxon>Echinostomata</taxon>
        <taxon>Echinostomatoidea</taxon>
        <taxon>Fasciolidae</taxon>
        <taxon>Fasciolopsis</taxon>
    </lineage>
</organism>
<dbReference type="AlphaFoldDB" id="A0A8E0VCR5"/>
<keyword evidence="1" id="KW-0732">Signal</keyword>
<accession>A0A8E0VCR5</accession>
<proteinExistence type="predicted"/>
<gene>
    <name evidence="2" type="ORF">FBUS_08677</name>
</gene>
<dbReference type="InterPro" id="IPR030662">
    <property type="entry name" value="DPH6/MJ0570"/>
</dbReference>
<keyword evidence="3" id="KW-1185">Reference proteome</keyword>
<dbReference type="InterPro" id="IPR035959">
    <property type="entry name" value="RutC-like_sf"/>
</dbReference>
<evidence type="ECO:0000313" key="2">
    <source>
        <dbReference type="EMBL" id="KAA0184277.1"/>
    </source>
</evidence>
<name>A0A8E0VCR5_9TREM</name>
<evidence type="ECO:0000256" key="1">
    <source>
        <dbReference type="SAM" id="SignalP"/>
    </source>
</evidence>
<dbReference type="EMBL" id="LUCM01011210">
    <property type="protein sequence ID" value="KAA0184277.1"/>
    <property type="molecule type" value="Genomic_DNA"/>
</dbReference>
<dbReference type="CDD" id="cd06156">
    <property type="entry name" value="eu_AANH_C_2"/>
    <property type="match status" value="1"/>
</dbReference>
<sequence length="263" mass="28882">SQAVVAVGLIIVLCPLTVSTGQGALTGGPFVEGMHVRSLSHWAPANIGPYSQAISVRLNSMDDAVATEHDNSDDDQLNAVVTFYSGQIGLVPETLALIDRDSTGNDITGQCWLTLRHCHRVVQVKCPSLWRGLLAAVCLGTSRDALEQARESFHRGVCSVWFSDSANDHVNFSESCPCSRSVIWAHVSDLPKHACVEWQWVTLSEPVVQPRILYTDCMTDMESSAALIFFDCRRVSKTEFSCAVVLSCIGFLDRTERFSVLYL</sequence>
<protein>
    <submittedName>
        <fullName evidence="2">Uncharacterized protein</fullName>
    </submittedName>
</protein>
<dbReference type="PANTHER" id="PTHR12196:SF2">
    <property type="entry name" value="DIPHTHINE--AMMONIA LIGASE"/>
    <property type="match status" value="1"/>
</dbReference>
<dbReference type="OrthoDB" id="686384at2759"/>
<reference evidence="2" key="1">
    <citation type="submission" date="2019-05" db="EMBL/GenBank/DDBJ databases">
        <title>Annotation for the trematode Fasciolopsis buski.</title>
        <authorList>
            <person name="Choi Y.-J."/>
        </authorList>
    </citation>
    <scope>NUCLEOTIDE SEQUENCE</scope>
    <source>
        <strain evidence="2">HT</strain>
        <tissue evidence="2">Whole worm</tissue>
    </source>
</reference>
<evidence type="ECO:0000313" key="3">
    <source>
        <dbReference type="Proteomes" id="UP000728185"/>
    </source>
</evidence>
<comment type="caution">
    <text evidence="2">The sequence shown here is derived from an EMBL/GenBank/DDBJ whole genome shotgun (WGS) entry which is preliminary data.</text>
</comment>
<dbReference type="PANTHER" id="PTHR12196">
    <property type="entry name" value="DOMAIN OF UNKNOWN FUNCTION 71 DUF71 -CONTAINING PROTEIN"/>
    <property type="match status" value="1"/>
</dbReference>
<dbReference type="Gene3D" id="3.30.1330.40">
    <property type="entry name" value="RutC-like"/>
    <property type="match status" value="1"/>
</dbReference>
<dbReference type="SUPFAM" id="SSF55298">
    <property type="entry name" value="YjgF-like"/>
    <property type="match status" value="1"/>
</dbReference>
<feature type="non-terminal residue" evidence="2">
    <location>
        <position position="263"/>
    </location>
</feature>
<dbReference type="GO" id="GO:0017183">
    <property type="term" value="P:protein histidyl modification to diphthamide"/>
    <property type="evidence" value="ECO:0007669"/>
    <property type="project" value="TreeGrafter"/>
</dbReference>